<comment type="caution">
    <text evidence="6">The sequence shown here is derived from an EMBL/GenBank/DDBJ whole genome shotgun (WGS) entry which is preliminary data.</text>
</comment>
<evidence type="ECO:0000259" key="4">
    <source>
        <dbReference type="Pfam" id="PF00669"/>
    </source>
</evidence>
<keyword evidence="3" id="KW-0975">Bacterial flagellum</keyword>
<dbReference type="GO" id="GO:0005198">
    <property type="term" value="F:structural molecule activity"/>
    <property type="evidence" value="ECO:0007669"/>
    <property type="project" value="InterPro"/>
</dbReference>
<evidence type="ECO:0000313" key="7">
    <source>
        <dbReference type="Proteomes" id="UP000284219"/>
    </source>
</evidence>
<dbReference type="GO" id="GO:0009424">
    <property type="term" value="C:bacterial-type flagellum hook"/>
    <property type="evidence" value="ECO:0007669"/>
    <property type="project" value="InterPro"/>
</dbReference>
<comment type="similarity">
    <text evidence="2">Belongs to the bacterial flagellin family.</text>
</comment>
<comment type="subcellular location">
    <subcellularLocation>
        <location evidence="1">Bacterial flagellum</location>
    </subcellularLocation>
</comment>
<proteinExistence type="inferred from homology"/>
<dbReference type="EMBL" id="MCHY01000008">
    <property type="protein sequence ID" value="RKD24687.1"/>
    <property type="molecule type" value="Genomic_DNA"/>
</dbReference>
<protein>
    <submittedName>
        <fullName evidence="6">Uncharacterized protein</fullName>
    </submittedName>
</protein>
<reference evidence="6 7" key="1">
    <citation type="submission" date="2016-08" db="EMBL/GenBank/DDBJ databases">
        <title>Novel Firmicute Genomes.</title>
        <authorList>
            <person name="Poppleton D.I."/>
            <person name="Gribaldo S."/>
        </authorList>
    </citation>
    <scope>NUCLEOTIDE SEQUENCE [LARGE SCALE GENOMIC DNA]</scope>
    <source>
        <strain evidence="6 7">RAOx-1</strain>
    </source>
</reference>
<dbReference type="GO" id="GO:0071973">
    <property type="term" value="P:bacterial-type flagellum-dependent cell motility"/>
    <property type="evidence" value="ECO:0007669"/>
    <property type="project" value="InterPro"/>
</dbReference>
<dbReference type="AlphaFoldDB" id="A0A419SKZ5"/>
<dbReference type="PRINTS" id="PR00207">
    <property type="entry name" value="FLAGELLIN"/>
</dbReference>
<evidence type="ECO:0000256" key="3">
    <source>
        <dbReference type="ARBA" id="ARBA00023143"/>
    </source>
</evidence>
<dbReference type="InterPro" id="IPR013384">
    <property type="entry name" value="Flagell_FlgL"/>
</dbReference>
<name>A0A419SKZ5_9BACL</name>
<gene>
    <name evidence="6" type="ORF">BEP19_07510</name>
</gene>
<dbReference type="Proteomes" id="UP000284219">
    <property type="component" value="Unassembled WGS sequence"/>
</dbReference>
<dbReference type="PANTHER" id="PTHR42792">
    <property type="entry name" value="FLAGELLIN"/>
    <property type="match status" value="1"/>
</dbReference>
<dbReference type="InterPro" id="IPR001029">
    <property type="entry name" value="Flagellin_N"/>
</dbReference>
<dbReference type="NCBIfam" id="TIGR02550">
    <property type="entry name" value="flagell_flgL"/>
    <property type="match status" value="1"/>
</dbReference>
<organism evidence="6 7">
    <name type="scientific">Ammoniphilus oxalaticus</name>
    <dbReference type="NCBI Taxonomy" id="66863"/>
    <lineage>
        <taxon>Bacteria</taxon>
        <taxon>Bacillati</taxon>
        <taxon>Bacillota</taxon>
        <taxon>Bacilli</taxon>
        <taxon>Bacillales</taxon>
        <taxon>Paenibacillaceae</taxon>
        <taxon>Aneurinibacillus group</taxon>
        <taxon>Ammoniphilus</taxon>
    </lineage>
</organism>
<dbReference type="SUPFAM" id="SSF64518">
    <property type="entry name" value="Phase 1 flagellin"/>
    <property type="match status" value="1"/>
</dbReference>
<evidence type="ECO:0000259" key="5">
    <source>
        <dbReference type="Pfam" id="PF00700"/>
    </source>
</evidence>
<evidence type="ECO:0000256" key="2">
    <source>
        <dbReference type="ARBA" id="ARBA00005709"/>
    </source>
</evidence>
<dbReference type="Pfam" id="PF00700">
    <property type="entry name" value="Flagellin_C"/>
    <property type="match status" value="1"/>
</dbReference>
<accession>A0A419SKZ5</accession>
<dbReference type="InterPro" id="IPR046358">
    <property type="entry name" value="Flagellin_C"/>
</dbReference>
<evidence type="ECO:0000256" key="1">
    <source>
        <dbReference type="ARBA" id="ARBA00004365"/>
    </source>
</evidence>
<sequence>MRVTQTMLNRNMLSNLNRSYQVLDKYQNQLSTGKKLNKPSDDPVSVYQAMAHRSNVVEIEQYKRNAKDGLSWIEVTDEALDQVTNVLHRVRELVVLASNGTNEDTSMGAIKAEIEQLRDHVGEIANTTIGDKYIFSGTDTKERPYGENGFSIDDDAGEIEWEVGQQSMIKVSVNGSNIFSGLLGGSGEGMFDEILNDLENGNPGNWLGEIDEQLDTVLTERASVGANMNRMELVLSRLDQVEITTKKLLSKTEDADIAETITELITQENVHRAALSAGARIIQPSLVDFLR</sequence>
<feature type="domain" description="Flagellin N-terminal" evidence="4">
    <location>
        <begin position="6"/>
        <end position="140"/>
    </location>
</feature>
<dbReference type="InterPro" id="IPR001492">
    <property type="entry name" value="Flagellin"/>
</dbReference>
<feature type="domain" description="Flagellin C-terminal" evidence="5">
    <location>
        <begin position="208"/>
        <end position="290"/>
    </location>
</feature>
<evidence type="ECO:0000313" key="6">
    <source>
        <dbReference type="EMBL" id="RKD24687.1"/>
    </source>
</evidence>
<keyword evidence="7" id="KW-1185">Reference proteome</keyword>
<dbReference type="Pfam" id="PF00669">
    <property type="entry name" value="Flagellin_N"/>
    <property type="match status" value="1"/>
</dbReference>
<dbReference type="PANTHER" id="PTHR42792:SF1">
    <property type="entry name" value="FLAGELLAR HOOK-ASSOCIATED PROTEIN 3"/>
    <property type="match status" value="1"/>
</dbReference>
<dbReference type="Gene3D" id="1.20.1330.10">
    <property type="entry name" value="f41 fragment of flagellin, N-terminal domain"/>
    <property type="match status" value="1"/>
</dbReference>